<dbReference type="RefSeq" id="WP_157899218.1">
    <property type="nucleotide sequence ID" value="NZ_CP015136.1"/>
</dbReference>
<reference evidence="2 3" key="1">
    <citation type="journal article" date="2016" name="Genome Announc.">
        <title>First Complete Genome Sequence of a Subdivision 6 Acidobacterium Strain.</title>
        <authorList>
            <person name="Huang S."/>
            <person name="Vieira S."/>
            <person name="Bunk B."/>
            <person name="Riedel T."/>
            <person name="Sproer C."/>
            <person name="Overmann J."/>
        </authorList>
    </citation>
    <scope>NUCLEOTIDE SEQUENCE [LARGE SCALE GENOMIC DNA]</scope>
    <source>
        <strain evidence="3">DSM 100886 HEG_-6_39</strain>
    </source>
</reference>
<accession>A0A143PPN3</accession>
<gene>
    <name evidence="2" type="primary">carD</name>
    <name evidence="2" type="ORF">LuPra_03010</name>
</gene>
<organism evidence="2 3">
    <name type="scientific">Luteitalea pratensis</name>
    <dbReference type="NCBI Taxonomy" id="1855912"/>
    <lineage>
        <taxon>Bacteria</taxon>
        <taxon>Pseudomonadati</taxon>
        <taxon>Acidobacteriota</taxon>
        <taxon>Vicinamibacteria</taxon>
        <taxon>Vicinamibacterales</taxon>
        <taxon>Vicinamibacteraceae</taxon>
        <taxon>Luteitalea</taxon>
    </lineage>
</organism>
<dbReference type="Proteomes" id="UP000076079">
    <property type="component" value="Chromosome"/>
</dbReference>
<dbReference type="InterPro" id="IPR003711">
    <property type="entry name" value="CarD-like/TRCF_RID"/>
</dbReference>
<dbReference type="PANTHER" id="PTHR38447">
    <property type="entry name" value="TRANSCRIPTION FACTOR YDEB-RELATED"/>
    <property type="match status" value="1"/>
</dbReference>
<dbReference type="InterPro" id="IPR052531">
    <property type="entry name" value="CarD-like_regulator"/>
</dbReference>
<dbReference type="Pfam" id="PF21095">
    <property type="entry name" value="CarD_C"/>
    <property type="match status" value="1"/>
</dbReference>
<feature type="domain" description="CarD-like/TRCF RNAP-interacting" evidence="1">
    <location>
        <begin position="2"/>
        <end position="112"/>
    </location>
</feature>
<dbReference type="STRING" id="1855912.LuPra_03010"/>
<evidence type="ECO:0000313" key="2">
    <source>
        <dbReference type="EMBL" id="AMY09784.1"/>
    </source>
</evidence>
<dbReference type="SMART" id="SM01058">
    <property type="entry name" value="CarD_TRCF"/>
    <property type="match status" value="1"/>
</dbReference>
<dbReference type="InterPro" id="IPR048792">
    <property type="entry name" value="CarD_C"/>
</dbReference>
<dbReference type="InterPro" id="IPR036101">
    <property type="entry name" value="CarD-like/TRCF_RID_sf"/>
</dbReference>
<proteinExistence type="predicted"/>
<sequence length="203" mass="22657">MTFQVGDKVIYPNHGLGVVERIETKTILGTVCDFYQLRMVANETTVLVPVNNVDSVGLRRAVCDEEIKRLYGLLSDGNIDSHQNWKGRFKDNSDRMRTGSIYDVVEVLKSLCYLSKSKNLSFREKRMLDRARFLVISEISEVTHQPMAGVEVMVDEALCKCFKTKDDSVPARRPVVAAIAASVTAPKVTTATRATARRALTSN</sequence>
<dbReference type="SUPFAM" id="SSF141259">
    <property type="entry name" value="CarD-like"/>
    <property type="match status" value="1"/>
</dbReference>
<dbReference type="Gene3D" id="1.20.58.1290">
    <property type="entry name" value="CarD-like, C-terminal domain"/>
    <property type="match status" value="1"/>
</dbReference>
<evidence type="ECO:0000313" key="3">
    <source>
        <dbReference type="Proteomes" id="UP000076079"/>
    </source>
</evidence>
<dbReference type="GO" id="GO:0009303">
    <property type="term" value="P:rRNA transcription"/>
    <property type="evidence" value="ECO:0007669"/>
    <property type="project" value="TreeGrafter"/>
</dbReference>
<dbReference type="PANTHER" id="PTHR38447:SF1">
    <property type="entry name" value="RNA POLYMERASE-BINDING TRANSCRIPTION FACTOR CARD"/>
    <property type="match status" value="1"/>
</dbReference>
<dbReference type="OrthoDB" id="9786074at2"/>
<reference evidence="3" key="2">
    <citation type="submission" date="2016-04" db="EMBL/GenBank/DDBJ databases">
        <title>First Complete Genome Sequence of a Subdivision 6 Acidobacterium.</title>
        <authorList>
            <person name="Huang S."/>
            <person name="Vieira S."/>
            <person name="Bunk B."/>
            <person name="Riedel T."/>
            <person name="Sproeer C."/>
            <person name="Overmann J."/>
        </authorList>
    </citation>
    <scope>NUCLEOTIDE SEQUENCE [LARGE SCALE GENOMIC DNA]</scope>
    <source>
        <strain evidence="3">DSM 100886 HEG_-6_39</strain>
    </source>
</reference>
<dbReference type="InterPro" id="IPR042215">
    <property type="entry name" value="CarD-like_C"/>
</dbReference>
<dbReference type="AlphaFoldDB" id="A0A143PPN3"/>
<dbReference type="Pfam" id="PF02559">
    <property type="entry name" value="CarD_TRCF_RID"/>
    <property type="match status" value="1"/>
</dbReference>
<evidence type="ECO:0000259" key="1">
    <source>
        <dbReference type="SMART" id="SM01058"/>
    </source>
</evidence>
<dbReference type="KEGG" id="abac:LuPra_03010"/>
<dbReference type="EMBL" id="CP015136">
    <property type="protein sequence ID" value="AMY09784.1"/>
    <property type="molecule type" value="Genomic_DNA"/>
</dbReference>
<name>A0A143PPN3_LUTPR</name>
<dbReference type="Gene3D" id="2.40.10.170">
    <property type="match status" value="1"/>
</dbReference>
<keyword evidence="3" id="KW-1185">Reference proteome</keyword>
<protein>
    <submittedName>
        <fullName evidence="2">RNA polymerase-binding transcription factor CarD</fullName>
    </submittedName>
</protein>